<proteinExistence type="predicted"/>
<feature type="chain" id="PRO_5046367967" evidence="1">
    <location>
        <begin position="20"/>
        <end position="143"/>
    </location>
</feature>
<gene>
    <name evidence="2" type="ORF">MNR06_16315</name>
</gene>
<reference evidence="2" key="1">
    <citation type="submission" date="2022-03" db="EMBL/GenBank/DDBJ databases">
        <title>Genome Identification and Characterization of new species Bdellovibrio reynosense LBG001 sp. nov. from a Mexico soil sample.</title>
        <authorList>
            <person name="Camilli A."/>
            <person name="Ajao Y."/>
            <person name="Guo X."/>
        </authorList>
    </citation>
    <scope>NUCLEOTIDE SEQUENCE</scope>
    <source>
        <strain evidence="2">LBG001</strain>
    </source>
</reference>
<evidence type="ECO:0000313" key="2">
    <source>
        <dbReference type="EMBL" id="UOF01260.1"/>
    </source>
</evidence>
<accession>A0ABY4C8K1</accession>
<sequence>MKSLLASALILFSTSQVFAAPITPENLIGKYKVEARAGFQKIYVNFRVVSTSEFELQRTYTDGRVDELCNGKYTINPTLLWTDFETLAAGKTFSGLVSCPSDRSRTQSFNIEFINKTTEDLVRGTNVTVEARGMRLNAYVKKQ</sequence>
<name>A0ABY4C8K1_9BACT</name>
<evidence type="ECO:0000256" key="1">
    <source>
        <dbReference type="SAM" id="SignalP"/>
    </source>
</evidence>
<dbReference type="RefSeq" id="WP_243537650.1">
    <property type="nucleotide sequence ID" value="NZ_CP093442.1"/>
</dbReference>
<feature type="signal peptide" evidence="1">
    <location>
        <begin position="1"/>
        <end position="19"/>
    </location>
</feature>
<keyword evidence="1" id="KW-0732">Signal</keyword>
<protein>
    <submittedName>
        <fullName evidence="2">Uncharacterized protein</fullName>
    </submittedName>
</protein>
<dbReference type="EMBL" id="CP093442">
    <property type="protein sequence ID" value="UOF01260.1"/>
    <property type="molecule type" value="Genomic_DNA"/>
</dbReference>
<organism evidence="2 3">
    <name type="scientific">Bdellovibrio reynosensis</name>
    <dbReference type="NCBI Taxonomy" id="2835041"/>
    <lineage>
        <taxon>Bacteria</taxon>
        <taxon>Pseudomonadati</taxon>
        <taxon>Bdellovibrionota</taxon>
        <taxon>Bdellovibrionia</taxon>
        <taxon>Bdellovibrionales</taxon>
        <taxon>Pseudobdellovibrionaceae</taxon>
        <taxon>Bdellovibrio</taxon>
    </lineage>
</organism>
<keyword evidence="3" id="KW-1185">Reference proteome</keyword>
<dbReference type="Proteomes" id="UP000830116">
    <property type="component" value="Chromosome"/>
</dbReference>
<evidence type="ECO:0000313" key="3">
    <source>
        <dbReference type="Proteomes" id="UP000830116"/>
    </source>
</evidence>